<name>A0A8C9VJS8_SCLFO</name>
<gene>
    <name evidence="7" type="primary">LOC108940479</name>
</gene>
<evidence type="ECO:0000313" key="8">
    <source>
        <dbReference type="Proteomes" id="UP000694397"/>
    </source>
</evidence>
<dbReference type="PROSITE" id="PS50826">
    <property type="entry name" value="RUN"/>
    <property type="match status" value="1"/>
</dbReference>
<evidence type="ECO:0000256" key="2">
    <source>
        <dbReference type="ARBA" id="ARBA00022553"/>
    </source>
</evidence>
<dbReference type="SUPFAM" id="SSF140741">
    <property type="entry name" value="RUN domain-like"/>
    <property type="match status" value="1"/>
</dbReference>
<feature type="compositionally biased region" description="Polar residues" evidence="5">
    <location>
        <begin position="251"/>
        <end position="263"/>
    </location>
</feature>
<keyword evidence="8" id="KW-1185">Reference proteome</keyword>
<reference evidence="7 8" key="1">
    <citation type="submission" date="2019-04" db="EMBL/GenBank/DDBJ databases">
        <authorList>
            <consortium name="Wellcome Sanger Institute Data Sharing"/>
        </authorList>
    </citation>
    <scope>NUCLEOTIDE SEQUENCE [LARGE SCALE GENOMIC DNA]</scope>
</reference>
<dbReference type="SMART" id="SM01175">
    <property type="entry name" value="DUF4206"/>
    <property type="match status" value="1"/>
</dbReference>
<dbReference type="GO" id="GO:1901097">
    <property type="term" value="P:negative regulation of autophagosome maturation"/>
    <property type="evidence" value="ECO:0007669"/>
    <property type="project" value="TreeGrafter"/>
</dbReference>
<dbReference type="Proteomes" id="UP000694397">
    <property type="component" value="Chromosome 2"/>
</dbReference>
<dbReference type="GO" id="GO:0005770">
    <property type="term" value="C:late endosome"/>
    <property type="evidence" value="ECO:0007669"/>
    <property type="project" value="UniProtKB-SubCell"/>
</dbReference>
<dbReference type="Ensembl" id="ENSSFOT00015048457.1">
    <property type="protein sequence ID" value="ENSSFOP00015057702.1"/>
    <property type="gene ID" value="ENSSFOG00015016593.2"/>
</dbReference>
<feature type="compositionally biased region" description="Low complexity" evidence="5">
    <location>
        <begin position="298"/>
        <end position="311"/>
    </location>
</feature>
<evidence type="ECO:0000256" key="5">
    <source>
        <dbReference type="SAM" id="MobiDB-lite"/>
    </source>
</evidence>
<reference evidence="7" key="2">
    <citation type="submission" date="2025-08" db="UniProtKB">
        <authorList>
            <consortium name="Ensembl"/>
        </authorList>
    </citation>
    <scope>IDENTIFICATION</scope>
</reference>
<dbReference type="PANTHER" id="PTHR45971">
    <property type="entry name" value="PHOX (PX) DOMAIN-CONTAINING PROTEIN"/>
    <property type="match status" value="1"/>
</dbReference>
<comment type="subcellular location">
    <subcellularLocation>
        <location evidence="1">Late endosome</location>
    </subcellularLocation>
</comment>
<dbReference type="PANTHER" id="PTHR45971:SF3">
    <property type="entry name" value="RUN DOMAIN BECLIN-1-INTERACTING AND CYSTEINE-RICH DOMAIN-CONTAINING PROTEIN"/>
    <property type="match status" value="1"/>
</dbReference>
<dbReference type="InterPro" id="IPR004012">
    <property type="entry name" value="Run_dom"/>
</dbReference>
<dbReference type="Pfam" id="PF02759">
    <property type="entry name" value="RUN"/>
    <property type="match status" value="1"/>
</dbReference>
<dbReference type="GO" id="GO:0006914">
    <property type="term" value="P:autophagy"/>
    <property type="evidence" value="ECO:0007669"/>
    <property type="project" value="UniProtKB-KW"/>
</dbReference>
<dbReference type="InterPro" id="IPR052428">
    <property type="entry name" value="Autophagy_HostDef_Reg"/>
</dbReference>
<accession>A0A8C9VJS8</accession>
<proteinExistence type="predicted"/>
<organism evidence="7 8">
    <name type="scientific">Scleropages formosus</name>
    <name type="common">Asian bonytongue</name>
    <name type="synonym">Osteoglossum formosum</name>
    <dbReference type="NCBI Taxonomy" id="113540"/>
    <lineage>
        <taxon>Eukaryota</taxon>
        <taxon>Metazoa</taxon>
        <taxon>Chordata</taxon>
        <taxon>Craniata</taxon>
        <taxon>Vertebrata</taxon>
        <taxon>Euteleostomi</taxon>
        <taxon>Actinopterygii</taxon>
        <taxon>Neopterygii</taxon>
        <taxon>Teleostei</taxon>
        <taxon>Osteoglossocephala</taxon>
        <taxon>Osteoglossomorpha</taxon>
        <taxon>Osteoglossiformes</taxon>
        <taxon>Osteoglossidae</taxon>
        <taxon>Scleropages</taxon>
    </lineage>
</organism>
<evidence type="ECO:0000256" key="4">
    <source>
        <dbReference type="ARBA" id="ARBA00023006"/>
    </source>
</evidence>
<dbReference type="CDD" id="cd17686">
    <property type="entry name" value="RUN_RUBCN"/>
    <property type="match status" value="1"/>
</dbReference>
<feature type="compositionally biased region" description="Polar residues" evidence="5">
    <location>
        <begin position="474"/>
        <end position="484"/>
    </location>
</feature>
<evidence type="ECO:0000256" key="3">
    <source>
        <dbReference type="ARBA" id="ARBA00022753"/>
    </source>
</evidence>
<dbReference type="InterPro" id="IPR048569">
    <property type="entry name" value="RUBC_PIKBD"/>
</dbReference>
<dbReference type="GO" id="GO:0045806">
    <property type="term" value="P:negative regulation of endocytosis"/>
    <property type="evidence" value="ECO:0007669"/>
    <property type="project" value="TreeGrafter"/>
</dbReference>
<dbReference type="InterPro" id="IPR025258">
    <property type="entry name" value="RH_dom"/>
</dbReference>
<dbReference type="GO" id="GO:1901981">
    <property type="term" value="F:phosphatidylinositol phosphate binding"/>
    <property type="evidence" value="ECO:0007669"/>
    <property type="project" value="TreeGrafter"/>
</dbReference>
<evidence type="ECO:0000313" key="7">
    <source>
        <dbReference type="Ensembl" id="ENSSFOP00015057702.1"/>
    </source>
</evidence>
<dbReference type="AlphaFoldDB" id="A0A8C9VJS8"/>
<dbReference type="Gene3D" id="1.20.58.900">
    <property type="match status" value="1"/>
</dbReference>
<reference evidence="7" key="3">
    <citation type="submission" date="2025-09" db="UniProtKB">
        <authorList>
            <consortium name="Ensembl"/>
        </authorList>
    </citation>
    <scope>IDENTIFICATION</scope>
</reference>
<dbReference type="Pfam" id="PF13901">
    <property type="entry name" value="RH_dom"/>
    <property type="match status" value="1"/>
</dbReference>
<evidence type="ECO:0000256" key="1">
    <source>
        <dbReference type="ARBA" id="ARBA00004603"/>
    </source>
</evidence>
<keyword evidence="3" id="KW-0967">Endosome</keyword>
<protein>
    <submittedName>
        <fullName evidence="7">Rubicon autophagy regulator</fullName>
    </submittedName>
</protein>
<dbReference type="Pfam" id="PF21054">
    <property type="entry name" value="RUBC_PIKBD"/>
    <property type="match status" value="1"/>
</dbReference>
<feature type="region of interest" description="Disordered" evidence="5">
    <location>
        <begin position="464"/>
        <end position="513"/>
    </location>
</feature>
<keyword evidence="4" id="KW-0072">Autophagy</keyword>
<keyword evidence="2" id="KW-0597">Phosphoprotein</keyword>
<feature type="region of interest" description="Disordered" evidence="5">
    <location>
        <begin position="223"/>
        <end position="348"/>
    </location>
</feature>
<dbReference type="GeneTree" id="ENSGT00940000165727"/>
<dbReference type="InterPro" id="IPR037213">
    <property type="entry name" value="Run_dom_sf"/>
</dbReference>
<sequence>IRTQQEHQKLLSSLKSTVEGLLATNNPNVWLRYGGLQRLHKDVNNILSHGLKHDTVYCKQKDYWRFVWCVRYICPQLASHVEQFSHLEPVLINGQKSEGEAYKAERWLLHSLQLHCLSAQLQPLLKHRTHTQKFYSDDAFLLSEPHVLAMLQCLEAVEQNNPKLVAAVDAVRVSTLAHALLRVVEQWLRRLCFFVYSAKENADSSRRGDRGMRSMPPARCRLFMCPPAPRTSDGSPGAPWTCDTSKRGSDSEGTLQISVTESPQPAEVEGEDKGSEDPDDGPEYLAIGNLGQHRRVNSISSSGTSESSSGSAWTPLAASPTRRSSYSEGQAGPGRGSKGHSRSLSLSDSGLSQNQVLPIIPVYVCVCMLSDCSQRSSVSDGMFRKPSEGQSLISYLSEQDFGSCADLEKENAHFRISESLIAAIELMKSNMHVLEEEYEEDSDYEIQQLKQKIHLRRQQIKKNRLQATAEKSDTFPSTDSGESVRSSEDSLRLSDFGSANEGDECELRGKGGSRDGEEGVYWFWGCTHSFLQSNSAESVAMGLLRQFEGLQLPAASELDWLVPEDEAPQKLLPIPDSLPISPDDGEHADIYTLRIRVRGNLEWAPPRPQIVFNVHSPRKVGVAKQNYRCAGCGTRIDPGYIKRLRFCEYLGRYFCQCCHENARVVVPARVLRKWDFAKYPVSNFARDLLGKIAGDPLFNLKDINGGLYKKVKALETVRLLRVQLYHMKNMFKTCRLADGLLDQFDCVPAHLTEDLHLFSLNDFKAARSGELTAKLRELLRLGSTHVAGCVLCQGKGFVCEFCGIEKDVIFPFQLNKCRRCEECKACYHKNCFQKGQVCPRCQRLADRRERLARRNMEEQEDEGGGT</sequence>
<dbReference type="GO" id="GO:0005769">
    <property type="term" value="C:early endosome"/>
    <property type="evidence" value="ECO:0007669"/>
    <property type="project" value="TreeGrafter"/>
</dbReference>
<evidence type="ECO:0000259" key="6">
    <source>
        <dbReference type="PROSITE" id="PS50826"/>
    </source>
</evidence>
<feature type="domain" description="RUN" evidence="6">
    <location>
        <begin position="30"/>
        <end position="167"/>
    </location>
</feature>
<dbReference type="SMART" id="SM00593">
    <property type="entry name" value="RUN"/>
    <property type="match status" value="1"/>
</dbReference>